<dbReference type="SMART" id="SM00220">
    <property type="entry name" value="S_TKc"/>
    <property type="match status" value="1"/>
</dbReference>
<dbReference type="EMBL" id="CP049889">
    <property type="protein sequence ID" value="QIK52651.1"/>
    <property type="molecule type" value="Genomic_DNA"/>
</dbReference>
<keyword evidence="4 9" id="KW-0547">Nucleotide-binding</keyword>
<evidence type="ECO:0000256" key="6">
    <source>
        <dbReference type="ARBA" id="ARBA00022840"/>
    </source>
</evidence>
<dbReference type="Pfam" id="PF03793">
    <property type="entry name" value="PASTA"/>
    <property type="match status" value="3"/>
</dbReference>
<evidence type="ECO:0000259" key="13">
    <source>
        <dbReference type="PROSITE" id="PS51178"/>
    </source>
</evidence>
<name>A0A6G7WKE4_9LACT</name>
<feature type="domain" description="PASTA" evidence="13">
    <location>
        <begin position="427"/>
        <end position="493"/>
    </location>
</feature>
<dbReference type="CDD" id="cd06577">
    <property type="entry name" value="PASTA_pknB"/>
    <property type="match status" value="3"/>
</dbReference>
<dbReference type="Proteomes" id="UP000501830">
    <property type="component" value="Chromosome"/>
</dbReference>
<dbReference type="PANTHER" id="PTHR43289:SF34">
    <property type="entry name" value="SERINE_THREONINE-PROTEIN KINASE YBDM-RELATED"/>
    <property type="match status" value="1"/>
</dbReference>
<dbReference type="InterPro" id="IPR005543">
    <property type="entry name" value="PASTA_dom"/>
</dbReference>
<keyword evidence="2" id="KW-0723">Serine/threonine-protein kinase</keyword>
<evidence type="ECO:0000256" key="2">
    <source>
        <dbReference type="ARBA" id="ARBA00022527"/>
    </source>
</evidence>
<dbReference type="PANTHER" id="PTHR43289">
    <property type="entry name" value="MITOGEN-ACTIVATED PROTEIN KINASE KINASE KINASE 20-RELATED"/>
    <property type="match status" value="1"/>
</dbReference>
<keyword evidence="11" id="KW-1133">Transmembrane helix</keyword>
<feature type="region of interest" description="Disordered" evidence="10">
    <location>
        <begin position="304"/>
        <end position="327"/>
    </location>
</feature>
<feature type="transmembrane region" description="Helical" evidence="11">
    <location>
        <begin position="334"/>
        <end position="356"/>
    </location>
</feature>
<keyword evidence="11" id="KW-0472">Membrane</keyword>
<dbReference type="Gene3D" id="3.30.10.20">
    <property type="match status" value="3"/>
</dbReference>
<sequence>MEIGTKIGGRYKVLALLGTGGMAHVYLARDLILDRDVAVKILRFDFQNNKEALRRFQREALSTTQLIHPNIVSVYDVDEDDGLQYIVMEYIEGTDLKEYIQQNGPTTPENAIHIMSQVLSAMALAHQNRIIHRDIKPQNLLINKENTIKVTDFGIAVALSHTSITQTNSLLGSVHYISPEQARGSVTTTKSDVYALGIVLYELLSGEVPFDGESAVSIALKHFQEEIPSVRQMNAAVPQALENVILKATAKEPADRYNTCEEMQRDLLTALNPSRLNEAVFIPEAMLHETKVLTPIQPATPVETKAVPIVEEPEEAEESKKNERQNKKKKSKRSILLIIFFILLAAFGALLAILWFNRPPEEVEVPNVVNQQEAAARTMLTDLNFVIGDVETEYNPDVAEGAVIRTNPEAGEMQAVESTIDLVISQGEEPVELPDYRGEKYADVRSELRSMGIKVEREDVYDDSDLNTIVSQSIAPETEVIPSETTFVLQVSLGKQTFTMEDMAGYSREEVERFTDEFGLDLTIESEYSADVAEGLVISQSLKPNSNFSAGDSVTVVISLGPAEPEIFIFSKAITIPYKAPTTPPRNDNGNSGNSQSESSSAEVEKNNHIVIYMSDLDHQMTEVFREFNITADTQVALNFRIREGETGAYRVERDGEVIMEEMNLKE</sequence>
<feature type="domain" description="PASTA" evidence="13">
    <location>
        <begin position="359"/>
        <end position="426"/>
    </location>
</feature>
<feature type="region of interest" description="Disordered" evidence="10">
    <location>
        <begin position="580"/>
        <end position="604"/>
    </location>
</feature>
<comment type="catalytic activity">
    <reaction evidence="8">
        <text>L-seryl-[protein] + ATP = O-phospho-L-seryl-[protein] + ADP + H(+)</text>
        <dbReference type="Rhea" id="RHEA:17989"/>
        <dbReference type="Rhea" id="RHEA-COMP:9863"/>
        <dbReference type="Rhea" id="RHEA-COMP:11604"/>
        <dbReference type="ChEBI" id="CHEBI:15378"/>
        <dbReference type="ChEBI" id="CHEBI:29999"/>
        <dbReference type="ChEBI" id="CHEBI:30616"/>
        <dbReference type="ChEBI" id="CHEBI:83421"/>
        <dbReference type="ChEBI" id="CHEBI:456216"/>
        <dbReference type="EC" id="2.7.11.1"/>
    </reaction>
</comment>
<evidence type="ECO:0000256" key="1">
    <source>
        <dbReference type="ARBA" id="ARBA00012513"/>
    </source>
</evidence>
<dbReference type="InterPro" id="IPR000719">
    <property type="entry name" value="Prot_kinase_dom"/>
</dbReference>
<feature type="domain" description="Protein kinase" evidence="12">
    <location>
        <begin position="11"/>
        <end position="268"/>
    </location>
</feature>
<dbReference type="CDD" id="cd14014">
    <property type="entry name" value="STKc_PknB_like"/>
    <property type="match status" value="1"/>
</dbReference>
<dbReference type="AlphaFoldDB" id="A0A6G7WKE4"/>
<dbReference type="PROSITE" id="PS51178">
    <property type="entry name" value="PASTA"/>
    <property type="match status" value="3"/>
</dbReference>
<dbReference type="Gene3D" id="2.60.40.2560">
    <property type="match status" value="1"/>
</dbReference>
<evidence type="ECO:0000313" key="15">
    <source>
        <dbReference type="Proteomes" id="UP000501830"/>
    </source>
</evidence>
<dbReference type="NCBIfam" id="NF033483">
    <property type="entry name" value="PknB_PASTA_kin"/>
    <property type="match status" value="1"/>
</dbReference>
<dbReference type="FunFam" id="1.10.510.10:FF:000021">
    <property type="entry name" value="Serine/threonine protein kinase"/>
    <property type="match status" value="1"/>
</dbReference>
<dbReference type="KEGG" id="jpo:G7058_02135"/>
<gene>
    <name evidence="14" type="primary">pknB</name>
    <name evidence="14" type="ORF">G7058_02135</name>
</gene>
<keyword evidence="5 14" id="KW-0418">Kinase</keyword>
<comment type="catalytic activity">
    <reaction evidence="7">
        <text>L-threonyl-[protein] + ATP = O-phospho-L-threonyl-[protein] + ADP + H(+)</text>
        <dbReference type="Rhea" id="RHEA:46608"/>
        <dbReference type="Rhea" id="RHEA-COMP:11060"/>
        <dbReference type="Rhea" id="RHEA-COMP:11605"/>
        <dbReference type="ChEBI" id="CHEBI:15378"/>
        <dbReference type="ChEBI" id="CHEBI:30013"/>
        <dbReference type="ChEBI" id="CHEBI:30616"/>
        <dbReference type="ChEBI" id="CHEBI:61977"/>
        <dbReference type="ChEBI" id="CHEBI:456216"/>
        <dbReference type="EC" id="2.7.11.1"/>
    </reaction>
</comment>
<dbReference type="EC" id="2.7.11.1" evidence="1"/>
<feature type="domain" description="PASTA" evidence="13">
    <location>
        <begin position="494"/>
        <end position="560"/>
    </location>
</feature>
<evidence type="ECO:0000256" key="8">
    <source>
        <dbReference type="ARBA" id="ARBA00048679"/>
    </source>
</evidence>
<keyword evidence="11" id="KW-0812">Transmembrane</keyword>
<reference evidence="14 15" key="1">
    <citation type="journal article" date="2017" name="Int. J. Syst. Evol. Microbiol.">
        <title>Jeotgalibaca porci sp. nov. and Jeotgalibaca arthritidis sp. nov., isolated from pigs, and emended description of the genus Jeotgalibaca.</title>
        <authorList>
            <person name="Zamora L."/>
            <person name="Perez-Sancho M."/>
            <person name="Dominguez L."/>
            <person name="Fernandez-Garayzabal J.F."/>
            <person name="Vela A.I."/>
        </authorList>
    </citation>
    <scope>NUCLEOTIDE SEQUENCE [LARGE SCALE GENOMIC DNA]</scope>
    <source>
        <strain evidence="14 15">CCUG 69148</strain>
    </source>
</reference>
<dbReference type="GO" id="GO:0005524">
    <property type="term" value="F:ATP binding"/>
    <property type="evidence" value="ECO:0007669"/>
    <property type="project" value="UniProtKB-UniRule"/>
</dbReference>
<feature type="compositionally biased region" description="Low complexity" evidence="10">
    <location>
        <begin position="587"/>
        <end position="601"/>
    </location>
</feature>
<evidence type="ECO:0000256" key="5">
    <source>
        <dbReference type="ARBA" id="ARBA00022777"/>
    </source>
</evidence>
<dbReference type="PROSITE" id="PS00107">
    <property type="entry name" value="PROTEIN_KINASE_ATP"/>
    <property type="match status" value="1"/>
</dbReference>
<dbReference type="SUPFAM" id="SSF56112">
    <property type="entry name" value="Protein kinase-like (PK-like)"/>
    <property type="match status" value="1"/>
</dbReference>
<evidence type="ECO:0000256" key="11">
    <source>
        <dbReference type="SAM" id="Phobius"/>
    </source>
</evidence>
<proteinExistence type="predicted"/>
<feature type="binding site" evidence="9">
    <location>
        <position position="40"/>
    </location>
    <ligand>
        <name>ATP</name>
        <dbReference type="ChEBI" id="CHEBI:30616"/>
    </ligand>
</feature>
<dbReference type="Gene3D" id="3.30.200.20">
    <property type="entry name" value="Phosphorylase Kinase, domain 1"/>
    <property type="match status" value="1"/>
</dbReference>
<dbReference type="PROSITE" id="PS00108">
    <property type="entry name" value="PROTEIN_KINASE_ST"/>
    <property type="match status" value="1"/>
</dbReference>
<dbReference type="Gene3D" id="1.10.510.10">
    <property type="entry name" value="Transferase(Phosphotransferase) domain 1"/>
    <property type="match status" value="1"/>
</dbReference>
<evidence type="ECO:0000313" key="14">
    <source>
        <dbReference type="EMBL" id="QIK52651.1"/>
    </source>
</evidence>
<keyword evidence="15" id="KW-1185">Reference proteome</keyword>
<evidence type="ECO:0000256" key="3">
    <source>
        <dbReference type="ARBA" id="ARBA00022679"/>
    </source>
</evidence>
<evidence type="ECO:0000256" key="10">
    <source>
        <dbReference type="SAM" id="MobiDB-lite"/>
    </source>
</evidence>
<dbReference type="FunFam" id="3.30.200.20:FF:000035">
    <property type="entry name" value="Serine/threonine protein kinase Stk1"/>
    <property type="match status" value="1"/>
</dbReference>
<evidence type="ECO:0000256" key="4">
    <source>
        <dbReference type="ARBA" id="ARBA00022741"/>
    </source>
</evidence>
<evidence type="ECO:0000259" key="12">
    <source>
        <dbReference type="PROSITE" id="PS50011"/>
    </source>
</evidence>
<protein>
    <recommendedName>
        <fullName evidence="1">non-specific serine/threonine protein kinase</fullName>
        <ecNumber evidence="1">2.7.11.1</ecNumber>
    </recommendedName>
</protein>
<keyword evidence="3" id="KW-0808">Transferase</keyword>
<dbReference type="Pfam" id="PF00069">
    <property type="entry name" value="Pkinase"/>
    <property type="match status" value="1"/>
</dbReference>
<dbReference type="InterPro" id="IPR008271">
    <property type="entry name" value="Ser/Thr_kinase_AS"/>
</dbReference>
<evidence type="ECO:0000256" key="7">
    <source>
        <dbReference type="ARBA" id="ARBA00047899"/>
    </source>
</evidence>
<accession>A0A6G7WKE4</accession>
<organism evidence="14 15">
    <name type="scientific">Jeotgalibaca porci</name>
    <dbReference type="NCBI Taxonomy" id="1868793"/>
    <lineage>
        <taxon>Bacteria</taxon>
        <taxon>Bacillati</taxon>
        <taxon>Bacillota</taxon>
        <taxon>Bacilli</taxon>
        <taxon>Lactobacillales</taxon>
        <taxon>Carnobacteriaceae</taxon>
        <taxon>Jeotgalibaca</taxon>
    </lineage>
</organism>
<evidence type="ECO:0000256" key="9">
    <source>
        <dbReference type="PROSITE-ProRule" id="PRU10141"/>
    </source>
</evidence>
<dbReference type="PROSITE" id="PS50011">
    <property type="entry name" value="PROTEIN_KINASE_DOM"/>
    <property type="match status" value="1"/>
</dbReference>
<dbReference type="GO" id="GO:0004674">
    <property type="term" value="F:protein serine/threonine kinase activity"/>
    <property type="evidence" value="ECO:0007669"/>
    <property type="project" value="UniProtKB-KW"/>
</dbReference>
<dbReference type="SMART" id="SM00740">
    <property type="entry name" value="PASTA"/>
    <property type="match status" value="3"/>
</dbReference>
<dbReference type="InterPro" id="IPR011009">
    <property type="entry name" value="Kinase-like_dom_sf"/>
</dbReference>
<keyword evidence="6 9" id="KW-0067">ATP-binding</keyword>
<dbReference type="InterPro" id="IPR017441">
    <property type="entry name" value="Protein_kinase_ATP_BS"/>
</dbReference>